<dbReference type="GO" id="GO:0003746">
    <property type="term" value="F:translation elongation factor activity"/>
    <property type="evidence" value="ECO:0007669"/>
    <property type="project" value="UniProtKB-KW"/>
</dbReference>
<dbReference type="EMBL" id="NILC01000009">
    <property type="protein sequence ID" value="TWL32101.1"/>
    <property type="molecule type" value="Genomic_DNA"/>
</dbReference>
<dbReference type="AlphaFoldDB" id="A0A5Q3BRT7"/>
<evidence type="ECO:0000313" key="4">
    <source>
        <dbReference type="EMBL" id="TWL32101.1"/>
    </source>
</evidence>
<dbReference type="Proteomes" id="UP000595038">
    <property type="component" value="Chromosome"/>
</dbReference>
<reference evidence="4 5" key="1">
    <citation type="submission" date="2019-06" db="EMBL/GenBank/DDBJ databases">
        <title>Genome sequence analysis of &gt;100 Bacillus licheniformis strains suggests intrinsic resistance to this species.</title>
        <authorList>
            <person name="Wels M."/>
            <person name="Siezen R.J."/>
            <person name="Johansen E."/>
            <person name="Stuer-Lauridsen B."/>
            <person name="Bjerre K."/>
            <person name="Nielsen B.K.K."/>
        </authorList>
    </citation>
    <scope>NUCLEOTIDE SEQUENCE [LARGE SCALE GENOMIC DNA]</scope>
    <source>
        <strain evidence="4 5">BAC-16736</strain>
    </source>
</reference>
<protein>
    <submittedName>
        <fullName evidence="3">Elongation factor G-binding protein</fullName>
    </submittedName>
</protein>
<dbReference type="InterPro" id="IPR010841">
    <property type="entry name" value="EF-G-binding_N"/>
</dbReference>
<evidence type="ECO:0000259" key="2">
    <source>
        <dbReference type="Pfam" id="PF16571"/>
    </source>
</evidence>
<keyword evidence="3" id="KW-0251">Elongation factor</keyword>
<dbReference type="CDD" id="cd16342">
    <property type="entry name" value="FusC_FusB"/>
    <property type="match status" value="1"/>
</dbReference>
<accession>A0A5Q3BRT7</accession>
<evidence type="ECO:0000313" key="6">
    <source>
        <dbReference type="Proteomes" id="UP000595038"/>
    </source>
</evidence>
<reference evidence="3 6" key="2">
    <citation type="submission" date="2020-12" db="EMBL/GenBank/DDBJ databases">
        <title>FDA dAtabase for Regulatory Grade micrObial Sequences (FDA-ARGOS): Supporting development and validation of Infectious Disease Dx tests.</title>
        <authorList>
            <person name="Nelson B."/>
            <person name="Plummer A."/>
            <person name="Tallon L."/>
            <person name="Sadzewicz L."/>
            <person name="Zhao X."/>
            <person name="Boylan J."/>
            <person name="Ott S."/>
            <person name="Bowen H."/>
            <person name="Vavikolanu K."/>
            <person name="Mehta A."/>
            <person name="Aluvathingal J."/>
            <person name="Nadendla S."/>
            <person name="Myers T."/>
            <person name="Yan Y."/>
            <person name="Sichtig H."/>
        </authorList>
    </citation>
    <scope>NUCLEOTIDE SEQUENCE [LARGE SCALE GENOMIC DNA]</scope>
    <source>
        <strain evidence="3 6">FDAARGOS_923</strain>
    </source>
</reference>
<gene>
    <name evidence="4" type="ORF">CHCC16736_2489</name>
    <name evidence="3" type="ORF">I6G80_13090</name>
</gene>
<proteinExistence type="predicted"/>
<keyword evidence="3" id="KW-0648">Protein biosynthesis</keyword>
<name>A0A5Q3BRT7_BACLI</name>
<sequence>MKTPFIRNDQYNFIKFQTDSLVQGHANINDENVLDALKCNALDQVFNLFPDLSSDQKSLLEKLAEVEDSGEAVRFLAELKLHVIPFQNVTVKTAKKLFSKVKKLKTPEFEQMDFSGYSYLGWNDAGSGRKYMIVDAGGKLTGIHGTIKSSNKKGICSICNRTEEIGLFMARVKSGKETYTDRGNYICCDSEKCNQNLMTLDHLNHFVAQLTKE</sequence>
<organism evidence="4 5">
    <name type="scientific">Bacillus licheniformis</name>
    <dbReference type="NCBI Taxonomy" id="1402"/>
    <lineage>
        <taxon>Bacteria</taxon>
        <taxon>Bacillati</taxon>
        <taxon>Bacillota</taxon>
        <taxon>Bacilli</taxon>
        <taxon>Bacillales</taxon>
        <taxon>Bacillaceae</taxon>
        <taxon>Bacillus</taxon>
    </lineage>
</organism>
<evidence type="ECO:0000313" key="5">
    <source>
        <dbReference type="Proteomes" id="UP000435910"/>
    </source>
</evidence>
<feature type="domain" description="Elongation factor G-binding protein C-terminal treble-clef zinc-finger" evidence="2">
    <location>
        <begin position="99"/>
        <end position="198"/>
    </location>
</feature>
<dbReference type="EMBL" id="CP065647">
    <property type="protein sequence ID" value="QPR70793.1"/>
    <property type="molecule type" value="Genomic_DNA"/>
</dbReference>
<dbReference type="RefSeq" id="WP_016885952.1">
    <property type="nucleotide sequence ID" value="NZ_CAJCKC010000004.1"/>
</dbReference>
<evidence type="ECO:0000313" key="3">
    <source>
        <dbReference type="EMBL" id="QPR70793.1"/>
    </source>
</evidence>
<dbReference type="Gene3D" id="1.20.1280.250">
    <property type="match status" value="1"/>
</dbReference>
<dbReference type="Pfam" id="PF07299">
    <property type="entry name" value="EF-G-binding_N"/>
    <property type="match status" value="1"/>
</dbReference>
<evidence type="ECO:0000259" key="1">
    <source>
        <dbReference type="Pfam" id="PF07299"/>
    </source>
</evidence>
<dbReference type="Proteomes" id="UP000435910">
    <property type="component" value="Unassembled WGS sequence"/>
</dbReference>
<dbReference type="Pfam" id="PF16571">
    <property type="entry name" value="FBP_C"/>
    <property type="match status" value="1"/>
</dbReference>
<dbReference type="InterPro" id="IPR038344">
    <property type="entry name" value="EF-G_N_sf"/>
</dbReference>
<dbReference type="InterPro" id="IPR032330">
    <property type="entry name" value="EF-G-binding_C"/>
</dbReference>
<feature type="domain" description="Elongation factor G-binding protein N-terminal" evidence="1">
    <location>
        <begin position="5"/>
        <end position="87"/>
    </location>
</feature>